<proteinExistence type="predicted"/>
<evidence type="ECO:0000256" key="1">
    <source>
        <dbReference type="SAM" id="MobiDB-lite"/>
    </source>
</evidence>
<protein>
    <submittedName>
        <fullName evidence="2">Uncharacterized protein</fullName>
    </submittedName>
</protein>
<accession>A0A218WRE7</accession>
<name>A0A218WRE7_PUNGR</name>
<dbReference type="AlphaFoldDB" id="A0A218WRE7"/>
<reference evidence="3" key="1">
    <citation type="journal article" date="2017" name="Plant J.">
        <title>The pomegranate (Punica granatum L.) genome and the genomics of punicalagin biosynthesis.</title>
        <authorList>
            <person name="Qin G."/>
            <person name="Xu C."/>
            <person name="Ming R."/>
            <person name="Tang H."/>
            <person name="Guyot R."/>
            <person name="Kramer E.M."/>
            <person name="Hu Y."/>
            <person name="Yi X."/>
            <person name="Qi Y."/>
            <person name="Xu X."/>
            <person name="Gao Z."/>
            <person name="Pan H."/>
            <person name="Jian J."/>
            <person name="Tian Y."/>
            <person name="Yue Z."/>
            <person name="Xu Y."/>
        </authorList>
    </citation>
    <scope>NUCLEOTIDE SEQUENCE [LARGE SCALE GENOMIC DNA]</scope>
    <source>
        <strain evidence="3">cv. Dabenzi</strain>
    </source>
</reference>
<evidence type="ECO:0000313" key="2">
    <source>
        <dbReference type="EMBL" id="OWM75375.1"/>
    </source>
</evidence>
<dbReference type="Proteomes" id="UP000197138">
    <property type="component" value="Unassembled WGS sequence"/>
</dbReference>
<sequence length="326" mass="36776">MWNRRNKSHDSSRPPEQCFRGLRYTFQVLGDRVDPRLFSENDHHSHLQRTVRVDPTTLGTSDHHGHIEGSLGYPRPPTLPQNSIGSLRGDVRPDWCQTGPNFQTYSVFRDLCRAVRVDPITLGPNDHHSHLRGSVRSQEPLTLPQNSIGSLRGDVRPDWCQTGPNFQTYSVFRDLCRAVRVDPITLGPNDHHSHLRGSVRSQEPLTLPQNSIGSLRGDVRPDWCQTGPNFQTYSVFRELCRAVRVDPITLGPNDHHSHLRGSVRSQEPLTLPQNAIGSLRGDVRPDWCQTGPNFQTCSVFRDLCRDVRVDPITLGKRPPQSPPGVS</sequence>
<comment type="caution">
    <text evidence="2">The sequence shown here is derived from an EMBL/GenBank/DDBJ whole genome shotgun (WGS) entry which is preliminary data.</text>
</comment>
<organism evidence="2 3">
    <name type="scientific">Punica granatum</name>
    <name type="common">Pomegranate</name>
    <dbReference type="NCBI Taxonomy" id="22663"/>
    <lineage>
        <taxon>Eukaryota</taxon>
        <taxon>Viridiplantae</taxon>
        <taxon>Streptophyta</taxon>
        <taxon>Embryophyta</taxon>
        <taxon>Tracheophyta</taxon>
        <taxon>Spermatophyta</taxon>
        <taxon>Magnoliopsida</taxon>
        <taxon>eudicotyledons</taxon>
        <taxon>Gunneridae</taxon>
        <taxon>Pentapetalae</taxon>
        <taxon>rosids</taxon>
        <taxon>malvids</taxon>
        <taxon>Myrtales</taxon>
        <taxon>Lythraceae</taxon>
        <taxon>Punica</taxon>
    </lineage>
</organism>
<evidence type="ECO:0000313" key="3">
    <source>
        <dbReference type="Proteomes" id="UP000197138"/>
    </source>
</evidence>
<gene>
    <name evidence="2" type="ORF">CDL15_Pgr021978</name>
</gene>
<dbReference type="EMBL" id="MTKT01003252">
    <property type="protein sequence ID" value="OWM75375.1"/>
    <property type="molecule type" value="Genomic_DNA"/>
</dbReference>
<feature type="region of interest" description="Disordered" evidence="1">
    <location>
        <begin position="55"/>
        <end position="83"/>
    </location>
</feature>